<feature type="chain" id="PRO_5045202123" evidence="1">
    <location>
        <begin position="21"/>
        <end position="188"/>
    </location>
</feature>
<dbReference type="SUPFAM" id="SSF54427">
    <property type="entry name" value="NTF2-like"/>
    <property type="match status" value="1"/>
</dbReference>
<gene>
    <name evidence="2" type="ORF">VTL71DRAFT_16474</name>
</gene>
<organism evidence="2 3">
    <name type="scientific">Oculimacula yallundae</name>
    <dbReference type="NCBI Taxonomy" id="86028"/>
    <lineage>
        <taxon>Eukaryota</taxon>
        <taxon>Fungi</taxon>
        <taxon>Dikarya</taxon>
        <taxon>Ascomycota</taxon>
        <taxon>Pezizomycotina</taxon>
        <taxon>Leotiomycetes</taxon>
        <taxon>Helotiales</taxon>
        <taxon>Ploettnerulaceae</taxon>
        <taxon>Oculimacula</taxon>
    </lineage>
</organism>
<evidence type="ECO:0000313" key="2">
    <source>
        <dbReference type="EMBL" id="KAL2068376.1"/>
    </source>
</evidence>
<protein>
    <submittedName>
        <fullName evidence="2">Uncharacterized protein</fullName>
    </submittedName>
</protein>
<reference evidence="2 3" key="1">
    <citation type="journal article" date="2024" name="Commun. Biol.">
        <title>Comparative genomic analysis of thermophilic fungi reveals convergent evolutionary adaptations and gene losses.</title>
        <authorList>
            <person name="Steindorff A.S."/>
            <person name="Aguilar-Pontes M.V."/>
            <person name="Robinson A.J."/>
            <person name="Andreopoulos B."/>
            <person name="LaButti K."/>
            <person name="Kuo A."/>
            <person name="Mondo S."/>
            <person name="Riley R."/>
            <person name="Otillar R."/>
            <person name="Haridas S."/>
            <person name="Lipzen A."/>
            <person name="Grimwood J."/>
            <person name="Schmutz J."/>
            <person name="Clum A."/>
            <person name="Reid I.D."/>
            <person name="Moisan M.C."/>
            <person name="Butler G."/>
            <person name="Nguyen T.T.M."/>
            <person name="Dewar K."/>
            <person name="Conant G."/>
            <person name="Drula E."/>
            <person name="Henrissat B."/>
            <person name="Hansel C."/>
            <person name="Singer S."/>
            <person name="Hutchinson M.I."/>
            <person name="de Vries R.P."/>
            <person name="Natvig D.O."/>
            <person name="Powell A.J."/>
            <person name="Tsang A."/>
            <person name="Grigoriev I.V."/>
        </authorList>
    </citation>
    <scope>NUCLEOTIDE SEQUENCE [LARGE SCALE GENOMIC DNA]</scope>
    <source>
        <strain evidence="2 3">CBS 494.80</strain>
    </source>
</reference>
<evidence type="ECO:0000256" key="1">
    <source>
        <dbReference type="SAM" id="SignalP"/>
    </source>
</evidence>
<keyword evidence="1" id="KW-0732">Signal</keyword>
<feature type="signal peptide" evidence="1">
    <location>
        <begin position="1"/>
        <end position="20"/>
    </location>
</feature>
<comment type="caution">
    <text evidence="2">The sequence shown here is derived from an EMBL/GenBank/DDBJ whole genome shotgun (WGS) entry which is preliminary data.</text>
</comment>
<dbReference type="EMBL" id="JAZHXI010000009">
    <property type="protein sequence ID" value="KAL2068376.1"/>
    <property type="molecule type" value="Genomic_DNA"/>
</dbReference>
<accession>A0ABR4CFU7</accession>
<sequence length="188" mass="21104">MQISLSLLLTLALSSLTITALPTVESDSESHAVVERAEKPKKFKYPYYTGIFKRENLCHLKAPPVICKPNATVTVAETAQRAYDFYRAFVVDGDPKKMFSLIDDVYQQHHPGYASGPQAIWSLFCAGNKIAAEKSDGWCFDASTNMSYAQYSTIDRWKWVGGCVHEHWDQGEKMPAREKCTVLNKTGT</sequence>
<keyword evidence="3" id="KW-1185">Reference proteome</keyword>
<name>A0ABR4CFU7_9HELO</name>
<dbReference type="Proteomes" id="UP001595075">
    <property type="component" value="Unassembled WGS sequence"/>
</dbReference>
<dbReference type="InterPro" id="IPR032710">
    <property type="entry name" value="NTF2-like_dom_sf"/>
</dbReference>
<evidence type="ECO:0000313" key="3">
    <source>
        <dbReference type="Proteomes" id="UP001595075"/>
    </source>
</evidence>
<dbReference type="Gene3D" id="3.10.450.50">
    <property type="match status" value="1"/>
</dbReference>
<proteinExistence type="predicted"/>